<evidence type="ECO:0008006" key="3">
    <source>
        <dbReference type="Google" id="ProtNLM"/>
    </source>
</evidence>
<sequence length="338" mass="36488">MIPRYWDLPWNNYNYSYVEVAVKAGYATLAIDRLGIGNSSHGDPFNTVQAQAEVEALNAVTTKLRQGNIPEIKRTFKKVIHVGHSFGSVQSYWLSALYPNNTDGLVLTGWSASGSFLPNIVIGWNLHSARLNQPLRFGSPTNAGLLKTFRDWSSGDTLIRGVQSLLKKVGVAISSQDTWNAIATTEVFDLITVYNTSVVQLNYPSGYLTWSDLTAEQFAFLHYGRYDVGLALAGEATKQPVTVGELFTIGSSPSETGFGGPVFVITGETDLPFCGGDCFVASGAAASIPAEAEALFLNASAFEAYIQPNTAHGINFHYNATASYQVVQNWLGAHGLAA</sequence>
<dbReference type="SUPFAM" id="SSF53474">
    <property type="entry name" value="alpha/beta-Hydrolases"/>
    <property type="match status" value="1"/>
</dbReference>
<evidence type="ECO:0000313" key="1">
    <source>
        <dbReference type="EMBL" id="KAF2000178.1"/>
    </source>
</evidence>
<dbReference type="Gene3D" id="3.40.50.1820">
    <property type="entry name" value="alpha/beta hydrolase"/>
    <property type="match status" value="1"/>
</dbReference>
<dbReference type="AlphaFoldDB" id="A0A6A5WGJ1"/>
<organism evidence="1 2">
    <name type="scientific">Amniculicola lignicola CBS 123094</name>
    <dbReference type="NCBI Taxonomy" id="1392246"/>
    <lineage>
        <taxon>Eukaryota</taxon>
        <taxon>Fungi</taxon>
        <taxon>Dikarya</taxon>
        <taxon>Ascomycota</taxon>
        <taxon>Pezizomycotina</taxon>
        <taxon>Dothideomycetes</taxon>
        <taxon>Pleosporomycetidae</taxon>
        <taxon>Pleosporales</taxon>
        <taxon>Amniculicolaceae</taxon>
        <taxon>Amniculicola</taxon>
    </lineage>
</organism>
<keyword evidence="2" id="KW-1185">Reference proteome</keyword>
<evidence type="ECO:0000313" key="2">
    <source>
        <dbReference type="Proteomes" id="UP000799779"/>
    </source>
</evidence>
<name>A0A6A5WGJ1_9PLEO</name>
<proteinExistence type="predicted"/>
<dbReference type="InterPro" id="IPR029058">
    <property type="entry name" value="AB_hydrolase_fold"/>
</dbReference>
<gene>
    <name evidence="1" type="ORF">P154DRAFT_522686</name>
</gene>
<protein>
    <recommendedName>
        <fullName evidence="3">Alpha/beta-hydrolase</fullName>
    </recommendedName>
</protein>
<dbReference type="OrthoDB" id="190201at2759"/>
<accession>A0A6A5WGJ1</accession>
<reference evidence="1" key="1">
    <citation type="journal article" date="2020" name="Stud. Mycol.">
        <title>101 Dothideomycetes genomes: a test case for predicting lifestyles and emergence of pathogens.</title>
        <authorList>
            <person name="Haridas S."/>
            <person name="Albert R."/>
            <person name="Binder M."/>
            <person name="Bloem J."/>
            <person name="Labutti K."/>
            <person name="Salamov A."/>
            <person name="Andreopoulos B."/>
            <person name="Baker S."/>
            <person name="Barry K."/>
            <person name="Bills G."/>
            <person name="Bluhm B."/>
            <person name="Cannon C."/>
            <person name="Castanera R."/>
            <person name="Culley D."/>
            <person name="Daum C."/>
            <person name="Ezra D."/>
            <person name="Gonzalez J."/>
            <person name="Henrissat B."/>
            <person name="Kuo A."/>
            <person name="Liang C."/>
            <person name="Lipzen A."/>
            <person name="Lutzoni F."/>
            <person name="Magnuson J."/>
            <person name="Mondo S."/>
            <person name="Nolan M."/>
            <person name="Ohm R."/>
            <person name="Pangilinan J."/>
            <person name="Park H.-J."/>
            <person name="Ramirez L."/>
            <person name="Alfaro M."/>
            <person name="Sun H."/>
            <person name="Tritt A."/>
            <person name="Yoshinaga Y."/>
            <person name="Zwiers L.-H."/>
            <person name="Turgeon B."/>
            <person name="Goodwin S."/>
            <person name="Spatafora J."/>
            <person name="Crous P."/>
            <person name="Grigoriev I."/>
        </authorList>
    </citation>
    <scope>NUCLEOTIDE SEQUENCE</scope>
    <source>
        <strain evidence="1">CBS 123094</strain>
    </source>
</reference>
<dbReference type="EMBL" id="ML977590">
    <property type="protein sequence ID" value="KAF2000178.1"/>
    <property type="molecule type" value="Genomic_DNA"/>
</dbReference>
<dbReference type="Proteomes" id="UP000799779">
    <property type="component" value="Unassembled WGS sequence"/>
</dbReference>